<evidence type="ECO:0000313" key="2">
    <source>
        <dbReference type="EMBL" id="CAI9084923.1"/>
    </source>
</evidence>
<dbReference type="Proteomes" id="UP001161497">
    <property type="component" value="Chromosome"/>
</dbReference>
<reference evidence="2" key="1">
    <citation type="submission" date="2023-03" db="EMBL/GenBank/DDBJ databases">
        <authorList>
            <person name="Cremers G."/>
            <person name="Picone N."/>
        </authorList>
    </citation>
    <scope>NUCLEOTIDE SEQUENCE</scope>
    <source>
        <strain evidence="2">Sample_alias</strain>
    </source>
</reference>
<keyword evidence="3" id="KW-1185">Reference proteome</keyword>
<sequence length="63" mass="6828">MGASPQRRLGSDRKVGVSLLFDDQPKDPAPSEMGRRIKAGCFLDIPLCAAACFCITKKRAVSF</sequence>
<organism evidence="2 3">
    <name type="scientific">Candidatus Methylacidiphilum fumarolicum</name>
    <dbReference type="NCBI Taxonomy" id="591154"/>
    <lineage>
        <taxon>Bacteria</taxon>
        <taxon>Pseudomonadati</taxon>
        <taxon>Verrucomicrobiota</taxon>
        <taxon>Methylacidiphilae</taxon>
        <taxon>Methylacidiphilales</taxon>
        <taxon>Methylacidiphilaceae</taxon>
        <taxon>Methylacidiphilum (ex Ratnadevi et al. 2023)</taxon>
    </lineage>
</organism>
<accession>A0ABM9IB85</accession>
<evidence type="ECO:0000256" key="1">
    <source>
        <dbReference type="SAM" id="MobiDB-lite"/>
    </source>
</evidence>
<dbReference type="EMBL" id="OX458932">
    <property type="protein sequence ID" value="CAI9084923.1"/>
    <property type="molecule type" value="Genomic_DNA"/>
</dbReference>
<evidence type="ECO:0000313" key="3">
    <source>
        <dbReference type="Proteomes" id="UP001161497"/>
    </source>
</evidence>
<proteinExistence type="predicted"/>
<feature type="region of interest" description="Disordered" evidence="1">
    <location>
        <begin position="1"/>
        <end position="32"/>
    </location>
</feature>
<gene>
    <name evidence="2" type="ORF">MFUM_0537</name>
</gene>
<name>A0ABM9IB85_9BACT</name>
<protein>
    <submittedName>
        <fullName evidence="2">Uncharacterized protein</fullName>
    </submittedName>
</protein>